<evidence type="ECO:0000259" key="2">
    <source>
        <dbReference type="PROSITE" id="PS50172"/>
    </source>
</evidence>
<dbReference type="OrthoDB" id="10261999at2759"/>
<feature type="domain" description="BRCT" evidence="2">
    <location>
        <begin position="76"/>
        <end position="142"/>
    </location>
</feature>
<evidence type="ECO:0000256" key="1">
    <source>
        <dbReference type="SAM" id="MobiDB-lite"/>
    </source>
</evidence>
<evidence type="ECO:0000313" key="4">
    <source>
        <dbReference type="Proteomes" id="UP000299102"/>
    </source>
</evidence>
<dbReference type="PANTHER" id="PTHR14625">
    <property type="entry name" value="MICROCEPHALIN"/>
    <property type="match status" value="1"/>
</dbReference>
<accession>A0A4C1TDV5</accession>
<organism evidence="3 4">
    <name type="scientific">Eumeta variegata</name>
    <name type="common">Bagworm moth</name>
    <name type="synonym">Eumeta japonica</name>
    <dbReference type="NCBI Taxonomy" id="151549"/>
    <lineage>
        <taxon>Eukaryota</taxon>
        <taxon>Metazoa</taxon>
        <taxon>Ecdysozoa</taxon>
        <taxon>Arthropoda</taxon>
        <taxon>Hexapoda</taxon>
        <taxon>Insecta</taxon>
        <taxon>Pterygota</taxon>
        <taxon>Neoptera</taxon>
        <taxon>Endopterygota</taxon>
        <taxon>Lepidoptera</taxon>
        <taxon>Glossata</taxon>
        <taxon>Ditrysia</taxon>
        <taxon>Tineoidea</taxon>
        <taxon>Psychidae</taxon>
        <taxon>Oiketicinae</taxon>
        <taxon>Eumeta</taxon>
    </lineage>
</organism>
<dbReference type="InterPro" id="IPR001357">
    <property type="entry name" value="BRCT_dom"/>
</dbReference>
<keyword evidence="4" id="KW-1185">Reference proteome</keyword>
<dbReference type="PROSITE" id="PS50172">
    <property type="entry name" value="BRCT"/>
    <property type="match status" value="2"/>
</dbReference>
<proteinExistence type="predicted"/>
<dbReference type="InterPro" id="IPR036420">
    <property type="entry name" value="BRCT_dom_sf"/>
</dbReference>
<dbReference type="GO" id="GO:0000278">
    <property type="term" value="P:mitotic cell cycle"/>
    <property type="evidence" value="ECO:0007669"/>
    <property type="project" value="TreeGrafter"/>
</dbReference>
<feature type="compositionally biased region" description="Basic and acidic residues" evidence="1">
    <location>
        <begin position="169"/>
        <end position="178"/>
    </location>
</feature>
<reference evidence="3 4" key="1">
    <citation type="journal article" date="2019" name="Commun. Biol.">
        <title>The bagworm genome reveals a unique fibroin gene that provides high tensile strength.</title>
        <authorList>
            <person name="Kono N."/>
            <person name="Nakamura H."/>
            <person name="Ohtoshi R."/>
            <person name="Tomita M."/>
            <person name="Numata K."/>
            <person name="Arakawa K."/>
        </authorList>
    </citation>
    <scope>NUCLEOTIDE SEQUENCE [LARGE SCALE GENOMIC DNA]</scope>
</reference>
<dbReference type="AlphaFoldDB" id="A0A4C1TDV5"/>
<dbReference type="Pfam" id="PF00533">
    <property type="entry name" value="BRCT"/>
    <property type="match status" value="2"/>
</dbReference>
<dbReference type="PANTHER" id="PTHR14625:SF3">
    <property type="entry name" value="MICROCEPHALIN"/>
    <property type="match status" value="1"/>
</dbReference>
<dbReference type="Proteomes" id="UP000299102">
    <property type="component" value="Unassembled WGS sequence"/>
</dbReference>
<dbReference type="Gene3D" id="3.40.50.10190">
    <property type="entry name" value="BRCT domain"/>
    <property type="match status" value="2"/>
</dbReference>
<feature type="region of interest" description="Disordered" evidence="1">
    <location>
        <begin position="131"/>
        <end position="153"/>
    </location>
</feature>
<protein>
    <submittedName>
        <fullName evidence="3">Microcephalin</fullName>
    </submittedName>
</protein>
<sequence>MQVVNKNAVHYYRMSKHNLLLGSLQRNLLEAKQVRTSTSPANTPAPTAITHAAAPAPLAGVVALVEVSAASTAAALRSALRALGASVRNAWSPAVTHVVWDVGGNVAIRRKALRLNALVVSPRWVWQCATEHRRTSEDVHSVPRPSDPPSPRRMRSLLRWAEKENVPLELSSDERAGADARPQPRLRLSVSDDAEDDEPRARKRPRRRLYTPRPHDASLSRDSSTDGEPVPEAPPPSATGRRSTAAVRPVIVCTGVPMEVRKETRAAAGALGGRVARCVSARTTHVVCGDKRTLASLEGAARGCWTVDSRWPRDSIAAGRWLPPQHYVLKPTCRAHIVARALRTASAGPGGPLLDVFTETRVCVSRNAQYAAGAARLLRLCGAALVRTEDATLLVTDSVAEARAMGARDAVSSRWVFDSVSAGRARSLSRYRPRTANDEPLIEPN</sequence>
<feature type="compositionally biased region" description="Basic and acidic residues" evidence="1">
    <location>
        <begin position="131"/>
        <end position="141"/>
    </location>
</feature>
<dbReference type="InterPro" id="IPR022047">
    <property type="entry name" value="Microcephalin-like"/>
</dbReference>
<comment type="caution">
    <text evidence="3">The sequence shown here is derived from an EMBL/GenBank/DDBJ whole genome shotgun (WGS) entry which is preliminary data.</text>
</comment>
<gene>
    <name evidence="3" type="primary">MCPH1</name>
    <name evidence="3" type="ORF">EVAR_77855_1</name>
</gene>
<name>A0A4C1TDV5_EUMVA</name>
<dbReference type="EMBL" id="BGZK01000047">
    <property type="protein sequence ID" value="GBP11750.1"/>
    <property type="molecule type" value="Genomic_DNA"/>
</dbReference>
<dbReference type="SMART" id="SM00292">
    <property type="entry name" value="BRCT"/>
    <property type="match status" value="3"/>
</dbReference>
<feature type="compositionally biased region" description="Basic residues" evidence="1">
    <location>
        <begin position="201"/>
        <end position="210"/>
    </location>
</feature>
<feature type="region of interest" description="Disordered" evidence="1">
    <location>
        <begin position="169"/>
        <end position="245"/>
    </location>
</feature>
<evidence type="ECO:0000313" key="3">
    <source>
        <dbReference type="EMBL" id="GBP11750.1"/>
    </source>
</evidence>
<dbReference type="CDD" id="cd17736">
    <property type="entry name" value="BRCT_microcephalin_rpt2"/>
    <property type="match status" value="1"/>
</dbReference>
<dbReference type="SUPFAM" id="SSF52113">
    <property type="entry name" value="BRCT domain"/>
    <property type="match status" value="2"/>
</dbReference>
<feature type="domain" description="BRCT" evidence="2">
    <location>
        <begin position="261"/>
        <end position="329"/>
    </location>
</feature>
<dbReference type="STRING" id="151549.A0A4C1TDV5"/>